<evidence type="ECO:0000256" key="1">
    <source>
        <dbReference type="SAM" id="MobiDB-lite"/>
    </source>
</evidence>
<gene>
    <name evidence="3" type="ORF">KM029_19965</name>
</gene>
<keyword evidence="2" id="KW-0732">Signal</keyword>
<dbReference type="RefSeq" id="WP_144076613.1">
    <property type="nucleotide sequence ID" value="NZ_CP076129.1"/>
</dbReference>
<sequence length="77" mass="8929">MKTLSLSISIILTSLVINAQGLNIQDMHANNSDKTTYELFKERKEAKKERKAEKQEQRKSLNENNNPRIVVKDEEDL</sequence>
<evidence type="ECO:0000313" key="4">
    <source>
        <dbReference type="Proteomes" id="UP000682802"/>
    </source>
</evidence>
<keyword evidence="4" id="KW-1185">Reference proteome</keyword>
<evidence type="ECO:0000313" key="3">
    <source>
        <dbReference type="EMBL" id="QWG09960.1"/>
    </source>
</evidence>
<proteinExistence type="predicted"/>
<name>A0ABX8H2A4_9BACT</name>
<feature type="chain" id="PRO_5046130682" description="Secreted protein" evidence="2">
    <location>
        <begin position="20"/>
        <end position="77"/>
    </location>
</feature>
<dbReference type="EMBL" id="CP076129">
    <property type="protein sequence ID" value="QWG09960.1"/>
    <property type="molecule type" value="Genomic_DNA"/>
</dbReference>
<dbReference type="Proteomes" id="UP000682802">
    <property type="component" value="Chromosome 2"/>
</dbReference>
<feature type="region of interest" description="Disordered" evidence="1">
    <location>
        <begin position="42"/>
        <end position="77"/>
    </location>
</feature>
<organism evidence="3 4">
    <name type="scientific">Flammeovirga kamogawensis</name>
    <dbReference type="NCBI Taxonomy" id="373891"/>
    <lineage>
        <taxon>Bacteria</taxon>
        <taxon>Pseudomonadati</taxon>
        <taxon>Bacteroidota</taxon>
        <taxon>Cytophagia</taxon>
        <taxon>Cytophagales</taxon>
        <taxon>Flammeovirgaceae</taxon>
        <taxon>Flammeovirga</taxon>
    </lineage>
</organism>
<protein>
    <recommendedName>
        <fullName evidence="5">Secreted protein</fullName>
    </recommendedName>
</protein>
<reference evidence="3 4" key="1">
    <citation type="submission" date="2021-05" db="EMBL/GenBank/DDBJ databases">
        <title>Comparative genomic studies on the polysaccharide-degrading batcterial strains of the Flammeovirga genus.</title>
        <authorList>
            <person name="Zewei F."/>
            <person name="Zheng Z."/>
            <person name="Yu L."/>
            <person name="Ruyue G."/>
            <person name="Yanhong M."/>
            <person name="Yuanyuan C."/>
            <person name="Jingyan G."/>
            <person name="Wenjun H."/>
        </authorList>
    </citation>
    <scope>NUCLEOTIDE SEQUENCE [LARGE SCALE GENOMIC DNA]</scope>
    <source>
        <strain evidence="3 4">YS10</strain>
    </source>
</reference>
<feature type="signal peptide" evidence="2">
    <location>
        <begin position="1"/>
        <end position="19"/>
    </location>
</feature>
<feature type="compositionally biased region" description="Basic and acidic residues" evidence="1">
    <location>
        <begin position="42"/>
        <end position="61"/>
    </location>
</feature>
<accession>A0ABX8H2A4</accession>
<evidence type="ECO:0000256" key="2">
    <source>
        <dbReference type="SAM" id="SignalP"/>
    </source>
</evidence>
<evidence type="ECO:0008006" key="5">
    <source>
        <dbReference type="Google" id="ProtNLM"/>
    </source>
</evidence>